<sequence length="87" mass="9446">MNSFHAAASADPGPHPLHWLVAAGIIAGLLALLVLFVAVVSSILNSGLSLGMKVLWVLFVFWMPVLAWLAWYLIGRPDTRRRGLDPA</sequence>
<evidence type="ECO:0000313" key="2">
    <source>
        <dbReference type="EMBL" id="GAA3620918.1"/>
    </source>
</evidence>
<gene>
    <name evidence="2" type="ORF">GCM10022223_42260</name>
</gene>
<keyword evidence="3" id="KW-1185">Reference proteome</keyword>
<dbReference type="RefSeq" id="WP_231489287.1">
    <property type="nucleotide sequence ID" value="NZ_BAAAZO010000007.1"/>
</dbReference>
<keyword evidence="1" id="KW-1133">Transmembrane helix</keyword>
<keyword evidence="1" id="KW-0812">Transmembrane</keyword>
<name>A0ABP6ZZD6_9ACTN</name>
<dbReference type="Proteomes" id="UP001501074">
    <property type="component" value="Unassembled WGS sequence"/>
</dbReference>
<protein>
    <recommendedName>
        <fullName evidence="4">Cardiolipin synthase N-terminal domain-containing protein</fullName>
    </recommendedName>
</protein>
<accession>A0ABP6ZZD6</accession>
<evidence type="ECO:0000256" key="1">
    <source>
        <dbReference type="SAM" id="Phobius"/>
    </source>
</evidence>
<evidence type="ECO:0008006" key="4">
    <source>
        <dbReference type="Google" id="ProtNLM"/>
    </source>
</evidence>
<keyword evidence="1" id="KW-0472">Membrane</keyword>
<comment type="caution">
    <text evidence="2">The sequence shown here is derived from an EMBL/GenBank/DDBJ whole genome shotgun (WGS) entry which is preliminary data.</text>
</comment>
<organism evidence="2 3">
    <name type="scientific">Kineosporia mesophila</name>
    <dbReference type="NCBI Taxonomy" id="566012"/>
    <lineage>
        <taxon>Bacteria</taxon>
        <taxon>Bacillati</taxon>
        <taxon>Actinomycetota</taxon>
        <taxon>Actinomycetes</taxon>
        <taxon>Kineosporiales</taxon>
        <taxon>Kineosporiaceae</taxon>
        <taxon>Kineosporia</taxon>
    </lineage>
</organism>
<feature type="transmembrane region" description="Helical" evidence="1">
    <location>
        <begin position="55"/>
        <end position="74"/>
    </location>
</feature>
<dbReference type="EMBL" id="BAAAZO010000007">
    <property type="protein sequence ID" value="GAA3620918.1"/>
    <property type="molecule type" value="Genomic_DNA"/>
</dbReference>
<evidence type="ECO:0000313" key="3">
    <source>
        <dbReference type="Proteomes" id="UP001501074"/>
    </source>
</evidence>
<reference evidence="3" key="1">
    <citation type="journal article" date="2019" name="Int. J. Syst. Evol. Microbiol.">
        <title>The Global Catalogue of Microorganisms (GCM) 10K type strain sequencing project: providing services to taxonomists for standard genome sequencing and annotation.</title>
        <authorList>
            <consortium name="The Broad Institute Genomics Platform"/>
            <consortium name="The Broad Institute Genome Sequencing Center for Infectious Disease"/>
            <person name="Wu L."/>
            <person name="Ma J."/>
        </authorList>
    </citation>
    <scope>NUCLEOTIDE SEQUENCE [LARGE SCALE GENOMIC DNA]</scope>
    <source>
        <strain evidence="3">JCM 16902</strain>
    </source>
</reference>
<feature type="transmembrane region" description="Helical" evidence="1">
    <location>
        <begin position="20"/>
        <end position="43"/>
    </location>
</feature>
<proteinExistence type="predicted"/>